<feature type="domain" description="PARP catalytic" evidence="2">
    <location>
        <begin position="265"/>
        <end position="367"/>
    </location>
</feature>
<keyword evidence="4" id="KW-1185">Reference proteome</keyword>
<organism evidence="3 4">
    <name type="scientific">Schizophyllum amplum</name>
    <dbReference type="NCBI Taxonomy" id="97359"/>
    <lineage>
        <taxon>Eukaryota</taxon>
        <taxon>Fungi</taxon>
        <taxon>Dikarya</taxon>
        <taxon>Basidiomycota</taxon>
        <taxon>Agaricomycotina</taxon>
        <taxon>Agaricomycetes</taxon>
        <taxon>Agaricomycetidae</taxon>
        <taxon>Agaricales</taxon>
        <taxon>Schizophyllaceae</taxon>
        <taxon>Schizophyllum</taxon>
    </lineage>
</organism>
<comment type="caution">
    <text evidence="3">The sequence shown here is derived from an EMBL/GenBank/DDBJ whole genome shotgun (WGS) entry which is preliminary data.</text>
</comment>
<feature type="compositionally biased region" description="Basic and acidic residues" evidence="1">
    <location>
        <begin position="174"/>
        <end position="197"/>
    </location>
</feature>
<feature type="compositionally biased region" description="Basic residues" evidence="1">
    <location>
        <begin position="161"/>
        <end position="173"/>
    </location>
</feature>
<evidence type="ECO:0000313" key="4">
    <source>
        <dbReference type="Proteomes" id="UP000320762"/>
    </source>
</evidence>
<evidence type="ECO:0000313" key="3">
    <source>
        <dbReference type="EMBL" id="TRM65223.1"/>
    </source>
</evidence>
<dbReference type="SUPFAM" id="SSF56399">
    <property type="entry name" value="ADP-ribosylation"/>
    <property type="match status" value="1"/>
</dbReference>
<gene>
    <name evidence="3" type="ORF">BD626DRAFT_488109</name>
</gene>
<dbReference type="Gene3D" id="3.90.228.10">
    <property type="match status" value="1"/>
</dbReference>
<accession>A0A550CKD0</accession>
<dbReference type="STRING" id="97359.A0A550CKD0"/>
<dbReference type="OrthoDB" id="10256774at2759"/>
<protein>
    <recommendedName>
        <fullName evidence="2">PARP catalytic domain-containing protein</fullName>
    </recommendedName>
</protein>
<evidence type="ECO:0000259" key="2">
    <source>
        <dbReference type="Pfam" id="PF00644"/>
    </source>
</evidence>
<dbReference type="Proteomes" id="UP000320762">
    <property type="component" value="Unassembled WGS sequence"/>
</dbReference>
<dbReference type="GO" id="GO:0003950">
    <property type="term" value="F:NAD+ poly-ADP-ribosyltransferase activity"/>
    <property type="evidence" value="ECO:0007669"/>
    <property type="project" value="InterPro"/>
</dbReference>
<dbReference type="EMBL" id="VDMD01000005">
    <property type="protein sequence ID" value="TRM65223.1"/>
    <property type="molecule type" value="Genomic_DNA"/>
</dbReference>
<name>A0A550CKD0_9AGAR</name>
<dbReference type="AlphaFoldDB" id="A0A550CKD0"/>
<sequence length="463" mass="51829">MSTEVVDLTASDEDFDVPHHRDVLRESRVAWDSDPIQIVDGPVSNNHVLNENKASRATNHSAEGAASSRPRKRTLKPLLSDDDEIEILYGPIEPLERPIAGPSKPPSKRKRAVSPDENNSPFLNVHGSSTGAEGSPEDVKASPLEPDIDEKSYKDVPQPSHAKRRRTTAKRPGKHQDEHHIKEDKRQLKEDKRQLREDERLARKLAAQDRKEYAKMLKEVEKKKEGIVFRVAINADGSLEDGSPAHPDDLRRFEPWRELFERSGYKVKRFHWVVNYELERRFEEARAQLRGILGHEPEEIKLFHGTSAMNIDSIIANGLRIGGIGGHRVTNGRAAGYGVYLGEESATSMGYAMGADRMFACRVLPGRVTQDGRLSHHRPKLAIGDGPESYHGAGFWVVRHAALVLPCYMIEWDMDKMINDAVNAYNQQIGGVLRVPFLPAPAMTALLPLFGTADSDSDSDSDW</sequence>
<dbReference type="Pfam" id="PF00644">
    <property type="entry name" value="PARP"/>
    <property type="match status" value="1"/>
</dbReference>
<feature type="compositionally biased region" description="Polar residues" evidence="1">
    <location>
        <begin position="116"/>
        <end position="132"/>
    </location>
</feature>
<feature type="region of interest" description="Disordered" evidence="1">
    <location>
        <begin position="40"/>
        <end position="197"/>
    </location>
</feature>
<evidence type="ECO:0000256" key="1">
    <source>
        <dbReference type="SAM" id="MobiDB-lite"/>
    </source>
</evidence>
<proteinExistence type="predicted"/>
<dbReference type="InterPro" id="IPR012317">
    <property type="entry name" value="Poly(ADP-ribose)pol_cat_dom"/>
</dbReference>
<reference evidence="3 4" key="1">
    <citation type="journal article" date="2019" name="New Phytol.">
        <title>Comparative genomics reveals unique wood-decay strategies and fruiting body development in the Schizophyllaceae.</title>
        <authorList>
            <person name="Almasi E."/>
            <person name="Sahu N."/>
            <person name="Krizsan K."/>
            <person name="Balint B."/>
            <person name="Kovacs G.M."/>
            <person name="Kiss B."/>
            <person name="Cseklye J."/>
            <person name="Drula E."/>
            <person name="Henrissat B."/>
            <person name="Nagy I."/>
            <person name="Chovatia M."/>
            <person name="Adam C."/>
            <person name="LaButti K."/>
            <person name="Lipzen A."/>
            <person name="Riley R."/>
            <person name="Grigoriev I.V."/>
            <person name="Nagy L.G."/>
        </authorList>
    </citation>
    <scope>NUCLEOTIDE SEQUENCE [LARGE SCALE GENOMIC DNA]</scope>
    <source>
        <strain evidence="3 4">NL-1724</strain>
    </source>
</reference>